<organism evidence="4 5">
    <name type="scientific">Neorhodopirellula lusitana</name>
    <dbReference type="NCBI Taxonomy" id="445327"/>
    <lineage>
        <taxon>Bacteria</taxon>
        <taxon>Pseudomonadati</taxon>
        <taxon>Planctomycetota</taxon>
        <taxon>Planctomycetia</taxon>
        <taxon>Pirellulales</taxon>
        <taxon>Pirellulaceae</taxon>
        <taxon>Neorhodopirellula</taxon>
    </lineage>
</organism>
<evidence type="ECO:0000256" key="2">
    <source>
        <dbReference type="ARBA" id="ARBA00022723"/>
    </source>
</evidence>
<comment type="caution">
    <text evidence="4">The sequence shown here is derived from an EMBL/GenBank/DDBJ whole genome shotgun (WGS) entry which is preliminary data.</text>
</comment>
<sequence length="136" mass="15253">MTPVRSLNHIGIAVRSLDEQKTFYGETLGAEYEGTEDVPSQKVKVAFYKLNDVRLELLEPTDPESPIAKFIEKRGEGMHHMAFTVDDLQARIDELKSEGLRMIDQTPRPGAHHMQIAFIHPKSSGGVLTELCQPPQ</sequence>
<dbReference type="EMBL" id="FXUG01000010">
    <property type="protein sequence ID" value="SMP67451.1"/>
    <property type="molecule type" value="Genomic_DNA"/>
</dbReference>
<keyword evidence="2" id="KW-0479">Metal-binding</keyword>
<proteinExistence type="inferred from homology"/>
<evidence type="ECO:0000259" key="3">
    <source>
        <dbReference type="PROSITE" id="PS51819"/>
    </source>
</evidence>
<protein>
    <submittedName>
        <fullName evidence="4">Methylmalonyl-CoA epimerase</fullName>
    </submittedName>
</protein>
<dbReference type="PANTHER" id="PTHR43048">
    <property type="entry name" value="METHYLMALONYL-COA EPIMERASE"/>
    <property type="match status" value="1"/>
</dbReference>
<dbReference type="InterPro" id="IPR017515">
    <property type="entry name" value="MeMalonyl-CoA_epimerase"/>
</dbReference>
<comment type="similarity">
    <text evidence="1">Belongs to the methylmalonyl-CoA epimerase family.</text>
</comment>
<dbReference type="NCBIfam" id="TIGR03081">
    <property type="entry name" value="metmalonyl_epim"/>
    <property type="match status" value="1"/>
</dbReference>
<dbReference type="Pfam" id="PF13669">
    <property type="entry name" value="Glyoxalase_4"/>
    <property type="match status" value="1"/>
</dbReference>
<accession>A0ABY1QGA7</accession>
<dbReference type="SUPFAM" id="SSF54593">
    <property type="entry name" value="Glyoxalase/Bleomycin resistance protein/Dihydroxybiphenyl dioxygenase"/>
    <property type="match status" value="1"/>
</dbReference>
<keyword evidence="5" id="KW-1185">Reference proteome</keyword>
<name>A0ABY1QGA7_9BACT</name>
<dbReference type="InterPro" id="IPR037523">
    <property type="entry name" value="VOC_core"/>
</dbReference>
<dbReference type="CDD" id="cd07249">
    <property type="entry name" value="MMCE"/>
    <property type="match status" value="1"/>
</dbReference>
<evidence type="ECO:0000313" key="4">
    <source>
        <dbReference type="EMBL" id="SMP67451.1"/>
    </source>
</evidence>
<evidence type="ECO:0000313" key="5">
    <source>
        <dbReference type="Proteomes" id="UP001158067"/>
    </source>
</evidence>
<dbReference type="RefSeq" id="WP_283433948.1">
    <property type="nucleotide sequence ID" value="NZ_FXUG01000010.1"/>
</dbReference>
<dbReference type="PANTHER" id="PTHR43048:SF3">
    <property type="entry name" value="METHYLMALONYL-COA EPIMERASE, MITOCHONDRIAL"/>
    <property type="match status" value="1"/>
</dbReference>
<reference evidence="4 5" key="1">
    <citation type="submission" date="2017-05" db="EMBL/GenBank/DDBJ databases">
        <authorList>
            <person name="Varghese N."/>
            <person name="Submissions S."/>
        </authorList>
    </citation>
    <scope>NUCLEOTIDE SEQUENCE [LARGE SCALE GENOMIC DNA]</scope>
    <source>
        <strain evidence="4 5">DSM 25457</strain>
    </source>
</reference>
<dbReference type="InterPro" id="IPR051785">
    <property type="entry name" value="MMCE/EMCE_epimerase"/>
</dbReference>
<evidence type="ECO:0000256" key="1">
    <source>
        <dbReference type="ARBA" id="ARBA00009308"/>
    </source>
</evidence>
<dbReference type="InterPro" id="IPR029068">
    <property type="entry name" value="Glyas_Bleomycin-R_OHBP_Dase"/>
</dbReference>
<gene>
    <name evidence="4" type="ORF">SAMN06265222_110184</name>
</gene>
<dbReference type="PROSITE" id="PS51819">
    <property type="entry name" value="VOC"/>
    <property type="match status" value="1"/>
</dbReference>
<feature type="domain" description="VOC" evidence="3">
    <location>
        <begin position="6"/>
        <end position="134"/>
    </location>
</feature>
<dbReference type="Gene3D" id="3.10.180.10">
    <property type="entry name" value="2,3-Dihydroxybiphenyl 1,2-Dioxygenase, domain 1"/>
    <property type="match status" value="1"/>
</dbReference>
<dbReference type="Proteomes" id="UP001158067">
    <property type="component" value="Unassembled WGS sequence"/>
</dbReference>